<dbReference type="AlphaFoldDB" id="A0A517VDN0"/>
<gene>
    <name evidence="1" type="ORF">Pan161_27710</name>
</gene>
<protein>
    <submittedName>
        <fullName evidence="1">Uncharacterized protein</fullName>
    </submittedName>
</protein>
<dbReference type="Proteomes" id="UP000316855">
    <property type="component" value="Chromosome"/>
</dbReference>
<evidence type="ECO:0000313" key="1">
    <source>
        <dbReference type="EMBL" id="QDT91116.1"/>
    </source>
</evidence>
<name>A0A517VDN0_9PLAN</name>
<keyword evidence="2" id="KW-1185">Reference proteome</keyword>
<reference evidence="1 2" key="1">
    <citation type="submission" date="2019-02" db="EMBL/GenBank/DDBJ databases">
        <title>Deep-cultivation of Planctomycetes and their phenomic and genomic characterization uncovers novel biology.</title>
        <authorList>
            <person name="Wiegand S."/>
            <person name="Jogler M."/>
            <person name="Boedeker C."/>
            <person name="Pinto D."/>
            <person name="Vollmers J."/>
            <person name="Rivas-Marin E."/>
            <person name="Kohn T."/>
            <person name="Peeters S.H."/>
            <person name="Heuer A."/>
            <person name="Rast P."/>
            <person name="Oberbeckmann S."/>
            <person name="Bunk B."/>
            <person name="Jeske O."/>
            <person name="Meyerdierks A."/>
            <person name="Storesund J.E."/>
            <person name="Kallscheuer N."/>
            <person name="Luecker S."/>
            <person name="Lage O.M."/>
            <person name="Pohl T."/>
            <person name="Merkel B.J."/>
            <person name="Hornburger P."/>
            <person name="Mueller R.-W."/>
            <person name="Bruemmer F."/>
            <person name="Labrenz M."/>
            <person name="Spormann A.M."/>
            <person name="Op den Camp H."/>
            <person name="Overmann J."/>
            <person name="Amann R."/>
            <person name="Jetten M.S.M."/>
            <person name="Mascher T."/>
            <person name="Medema M.H."/>
            <person name="Devos D.P."/>
            <person name="Kaster A.-K."/>
            <person name="Ovreas L."/>
            <person name="Rohde M."/>
            <person name="Galperin M.Y."/>
            <person name="Jogler C."/>
        </authorList>
    </citation>
    <scope>NUCLEOTIDE SEQUENCE [LARGE SCALE GENOMIC DNA]</scope>
    <source>
        <strain evidence="1 2">Pan161</strain>
    </source>
</reference>
<evidence type="ECO:0000313" key="2">
    <source>
        <dbReference type="Proteomes" id="UP000316855"/>
    </source>
</evidence>
<dbReference type="KEGG" id="gax:Pan161_27710"/>
<proteinExistence type="predicted"/>
<organism evidence="1 2">
    <name type="scientific">Gimesia algae</name>
    <dbReference type="NCBI Taxonomy" id="2527971"/>
    <lineage>
        <taxon>Bacteria</taxon>
        <taxon>Pseudomonadati</taxon>
        <taxon>Planctomycetota</taxon>
        <taxon>Planctomycetia</taxon>
        <taxon>Planctomycetales</taxon>
        <taxon>Planctomycetaceae</taxon>
        <taxon>Gimesia</taxon>
    </lineage>
</organism>
<accession>A0A517VDN0</accession>
<dbReference type="EMBL" id="CP036343">
    <property type="protein sequence ID" value="QDT91116.1"/>
    <property type="molecule type" value="Genomic_DNA"/>
</dbReference>
<sequence>MLPDLYRGLTLIGSSEYEMTIEFEIIPRKKKRFTWNELRDNLRELRPQLFPPTAAKMPSLWELDRGIEREITAEESIGSEGQYRFETDKQYTLFLGTYSNVATYTNEEEWLADYAMNLAPDLRKTLAAQWRSVGFSYDVGIKGIRYDPGLVDFFAVLLSAAQLCDGYILLKERKPSGIPDGAYLPEEIRNLIE</sequence>